<keyword evidence="3" id="KW-1185">Reference proteome</keyword>
<feature type="transmembrane region" description="Helical" evidence="1">
    <location>
        <begin position="83"/>
        <end position="106"/>
    </location>
</feature>
<feature type="transmembrane region" description="Helical" evidence="1">
    <location>
        <begin position="127"/>
        <end position="144"/>
    </location>
</feature>
<feature type="transmembrane region" description="Helical" evidence="1">
    <location>
        <begin position="164"/>
        <end position="181"/>
    </location>
</feature>
<dbReference type="AlphaFoldDB" id="A0A8S1EV28"/>
<evidence type="ECO:0000256" key="1">
    <source>
        <dbReference type="SAM" id="Phobius"/>
    </source>
</evidence>
<dbReference type="OrthoDB" id="5869567at2759"/>
<proteinExistence type="predicted"/>
<reference evidence="2 3" key="1">
    <citation type="submission" date="2020-04" db="EMBL/GenBank/DDBJ databases">
        <authorList>
            <person name="Laetsch R D."/>
            <person name="Stevens L."/>
            <person name="Kumar S."/>
            <person name="Blaxter L. M."/>
        </authorList>
    </citation>
    <scope>NUCLEOTIDE SEQUENCE [LARGE SCALE GENOMIC DNA]</scope>
</reference>
<dbReference type="Proteomes" id="UP000494206">
    <property type="component" value="Unassembled WGS sequence"/>
</dbReference>
<organism evidence="2 3">
    <name type="scientific">Caenorhabditis bovis</name>
    <dbReference type="NCBI Taxonomy" id="2654633"/>
    <lineage>
        <taxon>Eukaryota</taxon>
        <taxon>Metazoa</taxon>
        <taxon>Ecdysozoa</taxon>
        <taxon>Nematoda</taxon>
        <taxon>Chromadorea</taxon>
        <taxon>Rhabditida</taxon>
        <taxon>Rhabditina</taxon>
        <taxon>Rhabditomorpha</taxon>
        <taxon>Rhabditoidea</taxon>
        <taxon>Rhabditidae</taxon>
        <taxon>Peloderinae</taxon>
        <taxon>Caenorhabditis</taxon>
    </lineage>
</organism>
<protein>
    <submittedName>
        <fullName evidence="2">Uncharacterized protein</fullName>
    </submittedName>
</protein>
<feature type="transmembrane region" description="Helical" evidence="1">
    <location>
        <begin position="42"/>
        <end position="63"/>
    </location>
</feature>
<name>A0A8S1EV28_9PELO</name>
<accession>A0A8S1EV28</accession>
<comment type="caution">
    <text evidence="2">The sequence shown here is derived from an EMBL/GenBank/DDBJ whole genome shotgun (WGS) entry which is preliminary data.</text>
</comment>
<evidence type="ECO:0000313" key="2">
    <source>
        <dbReference type="EMBL" id="CAB3401812.1"/>
    </source>
</evidence>
<keyword evidence="1" id="KW-0812">Transmembrane</keyword>
<gene>
    <name evidence="2" type="ORF">CBOVIS_LOCUS4506</name>
</gene>
<sequence>MMAISYPSLICILDFLLCIHRFSVMFMDSEFWSTRIRWKGPLIFLSSLPFILFIATESLAYAMNQFGIAGRRDRRASIPLMCFAYELTIKSSLGSLTFIGYLVILMKVIGQSRRVGRTIDFTVIRQALPIASVQFVTNILLLFLHMGNSQGLLSFGKVCTAKYAFTQLLCIVVPFSIILGNRNRREKFGDFAICCRIVHRIRPADYNSTIETTFNSTN</sequence>
<dbReference type="EMBL" id="CADEPM010000003">
    <property type="protein sequence ID" value="CAB3401812.1"/>
    <property type="molecule type" value="Genomic_DNA"/>
</dbReference>
<keyword evidence="1" id="KW-1133">Transmembrane helix</keyword>
<evidence type="ECO:0000313" key="3">
    <source>
        <dbReference type="Proteomes" id="UP000494206"/>
    </source>
</evidence>
<keyword evidence="1" id="KW-0472">Membrane</keyword>